<accession>A0A7G2CT16</accession>
<feature type="region of interest" description="Disordered" evidence="2">
    <location>
        <begin position="625"/>
        <end position="646"/>
    </location>
</feature>
<dbReference type="PANTHER" id="PTHR23159">
    <property type="entry name" value="CENTROSOMAL PROTEIN 2"/>
    <property type="match status" value="1"/>
</dbReference>
<feature type="coiled-coil region" evidence="1">
    <location>
        <begin position="134"/>
        <end position="288"/>
    </location>
</feature>
<dbReference type="Proteomes" id="UP000515908">
    <property type="component" value="Chromosome 20"/>
</dbReference>
<evidence type="ECO:0000256" key="1">
    <source>
        <dbReference type="SAM" id="Coils"/>
    </source>
</evidence>
<reference evidence="3 4" key="1">
    <citation type="submission" date="2020-08" db="EMBL/GenBank/DDBJ databases">
        <authorList>
            <person name="Newling K."/>
            <person name="Davey J."/>
            <person name="Forrester S."/>
        </authorList>
    </citation>
    <scope>NUCLEOTIDE SEQUENCE [LARGE SCALE GENOMIC DNA]</scope>
    <source>
        <strain evidence="4">Crithidia deanei Carvalho (ATCC PRA-265)</strain>
    </source>
</reference>
<dbReference type="PANTHER" id="PTHR23159:SF60">
    <property type="entry name" value="SPINDLE ASSEMBLY ABNORMAL PROTEIN 4"/>
    <property type="match status" value="1"/>
</dbReference>
<evidence type="ECO:0000256" key="2">
    <source>
        <dbReference type="SAM" id="MobiDB-lite"/>
    </source>
</evidence>
<protein>
    <recommendedName>
        <fullName evidence="5">BRCT domain-containing protein</fullName>
    </recommendedName>
</protein>
<name>A0A7G2CT16_9TRYP</name>
<feature type="coiled-coil region" evidence="1">
    <location>
        <begin position="326"/>
        <end position="367"/>
    </location>
</feature>
<dbReference type="AlphaFoldDB" id="A0A7G2CT16"/>
<feature type="compositionally biased region" description="Polar residues" evidence="2">
    <location>
        <begin position="636"/>
        <end position="646"/>
    </location>
</feature>
<proteinExistence type="predicted"/>
<dbReference type="SUPFAM" id="SSF52113">
    <property type="entry name" value="BRCT domain"/>
    <property type="match status" value="1"/>
</dbReference>
<dbReference type="InterPro" id="IPR036420">
    <property type="entry name" value="BRCT_dom_sf"/>
</dbReference>
<gene>
    <name evidence="3" type="ORF">ADEAN_000889400</name>
</gene>
<evidence type="ECO:0000313" key="3">
    <source>
        <dbReference type="EMBL" id="CAD2221362.1"/>
    </source>
</evidence>
<dbReference type="VEuPathDB" id="TriTrypDB:ADEAN_000889400"/>
<feature type="coiled-coil region" evidence="1">
    <location>
        <begin position="401"/>
        <end position="516"/>
    </location>
</feature>
<evidence type="ECO:0000313" key="4">
    <source>
        <dbReference type="Proteomes" id="UP000515908"/>
    </source>
</evidence>
<sequence length="819" mass="92823">MTDGVGSMWLQDSVQVPDPLPDINSIVPVDPNVNTPLKAKKEGLSQRKENSAVAKPMSSPAEMLLMSTPVETSTTFSTRKPSIRYSSYRASVTNNAFFSPQEFDELRAKYNQLKRDLLKQSDFKKDLEMAKYELTKMEEENKMQQKIISGIKEELETTNNRLREERAKRATLEDDTLRKEKENDTTEFLKSQLDQMRADHRAQIEELTRDQESQYQHRMDSINTELTNAVQTASELEEEVRLLTQERNQLVAETEKATERLHRAEAELEKKSTETTSLSTQLTEAEEQYRTALAAKQKQFDEHLGALRHQLEEHHHSVLAAKDALVGELTQERDTLKEKMAQRSEEAALLRHQLEEAKSHAAQLKDSHQKELYRLTEEKRLALSAKEMEIRAALQESKSGEQCMNEENTSLKRQLAKVNDDLSTVSAVLAQRNHAFSQLERDLSTLKSENSRLDQDNIQLSGDNELLQRDLQDAQEVISTLRRQNDDATDEITKDLEAYKAKIHTLESAVREKADELRRTNAAHLTEGEQNRREICALRDALDKVNGDYSKLKKTVSNYEESQNASEEYKRRYASEKKRAEDLETELAALQGRLTALEKQLTEERHRFIGHNLSRSPVTRNLYRSMPSPGQPAARSASSTSKANVSVSLKRARTEDARVIGFSGFTDPSFINALESISGIVIAGNEPNAPLPSNVTHLVTNGQVTLKLLSALVRGCWILPASFAKACKEHGAWLSESEYGFQHEEPPLLHKKIFLTEDFIGHKNHSHMLTLIKEGGAILVDSDPEAADIVMITNADKDKYANGITWAKLLELVYPIKIK</sequence>
<dbReference type="Gene3D" id="3.40.50.10190">
    <property type="entry name" value="BRCT domain"/>
    <property type="match status" value="1"/>
</dbReference>
<feature type="coiled-coil region" evidence="1">
    <location>
        <begin position="542"/>
        <end position="607"/>
    </location>
</feature>
<keyword evidence="1" id="KW-0175">Coiled coil</keyword>
<evidence type="ECO:0008006" key="5">
    <source>
        <dbReference type="Google" id="ProtNLM"/>
    </source>
</evidence>
<keyword evidence="4" id="KW-1185">Reference proteome</keyword>
<organism evidence="3 4">
    <name type="scientific">Angomonas deanei</name>
    <dbReference type="NCBI Taxonomy" id="59799"/>
    <lineage>
        <taxon>Eukaryota</taxon>
        <taxon>Discoba</taxon>
        <taxon>Euglenozoa</taxon>
        <taxon>Kinetoplastea</taxon>
        <taxon>Metakinetoplastina</taxon>
        <taxon>Trypanosomatida</taxon>
        <taxon>Trypanosomatidae</taxon>
        <taxon>Strigomonadinae</taxon>
        <taxon>Angomonas</taxon>
    </lineage>
</organism>
<dbReference type="EMBL" id="LR877164">
    <property type="protein sequence ID" value="CAD2221362.1"/>
    <property type="molecule type" value="Genomic_DNA"/>
</dbReference>